<organism evidence="7 8">
    <name type="scientific">Solanum bulbocastanum</name>
    <name type="common">Wild potato</name>
    <dbReference type="NCBI Taxonomy" id="147425"/>
    <lineage>
        <taxon>Eukaryota</taxon>
        <taxon>Viridiplantae</taxon>
        <taxon>Streptophyta</taxon>
        <taxon>Embryophyta</taxon>
        <taxon>Tracheophyta</taxon>
        <taxon>Spermatophyta</taxon>
        <taxon>Magnoliopsida</taxon>
        <taxon>eudicotyledons</taxon>
        <taxon>Gunneridae</taxon>
        <taxon>Pentapetalae</taxon>
        <taxon>asterids</taxon>
        <taxon>lamiids</taxon>
        <taxon>Solanales</taxon>
        <taxon>Solanaceae</taxon>
        <taxon>Solanoideae</taxon>
        <taxon>Solaneae</taxon>
        <taxon>Solanum</taxon>
    </lineage>
</organism>
<evidence type="ECO:0000256" key="4">
    <source>
        <dbReference type="ARBA" id="ARBA00022801"/>
    </source>
</evidence>
<evidence type="ECO:0000313" key="8">
    <source>
        <dbReference type="Proteomes" id="UP001371456"/>
    </source>
</evidence>
<keyword evidence="3" id="KW-0255">Endonuclease</keyword>
<dbReference type="GO" id="GO:0016787">
    <property type="term" value="F:hydrolase activity"/>
    <property type="evidence" value="ECO:0007669"/>
    <property type="project" value="UniProtKB-KW"/>
</dbReference>
<evidence type="ECO:0000256" key="5">
    <source>
        <dbReference type="ARBA" id="ARBA00023239"/>
    </source>
</evidence>
<gene>
    <name evidence="7" type="ORF">RDI58_009686</name>
</gene>
<keyword evidence="8" id="KW-1185">Reference proteome</keyword>
<dbReference type="InterPro" id="IPR036430">
    <property type="entry name" value="RNase_T2-like_sf"/>
</dbReference>
<dbReference type="AlphaFoldDB" id="A0AAN8TP05"/>
<dbReference type="GO" id="GO:0003723">
    <property type="term" value="F:RNA binding"/>
    <property type="evidence" value="ECO:0007669"/>
    <property type="project" value="InterPro"/>
</dbReference>
<keyword evidence="4" id="KW-0378">Hydrolase</keyword>
<evidence type="ECO:0000256" key="6">
    <source>
        <dbReference type="RuleBase" id="RU004328"/>
    </source>
</evidence>
<dbReference type="GO" id="GO:0005576">
    <property type="term" value="C:extracellular region"/>
    <property type="evidence" value="ECO:0007669"/>
    <property type="project" value="TreeGrafter"/>
</dbReference>
<evidence type="ECO:0000256" key="3">
    <source>
        <dbReference type="ARBA" id="ARBA00022759"/>
    </source>
</evidence>
<dbReference type="Gene3D" id="3.90.730.10">
    <property type="entry name" value="Ribonuclease T2-like"/>
    <property type="match status" value="1"/>
</dbReference>
<dbReference type="SUPFAM" id="SSF55895">
    <property type="entry name" value="Ribonuclease Rh-like"/>
    <property type="match status" value="1"/>
</dbReference>
<dbReference type="PANTHER" id="PTHR11240:SF75">
    <property type="entry name" value="RIBONUCLEASE 3"/>
    <property type="match status" value="1"/>
</dbReference>
<comment type="similarity">
    <text evidence="1 6">Belongs to the RNase T2 family.</text>
</comment>
<evidence type="ECO:0000313" key="7">
    <source>
        <dbReference type="EMBL" id="KAK6790605.1"/>
    </source>
</evidence>
<evidence type="ECO:0000256" key="2">
    <source>
        <dbReference type="ARBA" id="ARBA00022722"/>
    </source>
</evidence>
<dbReference type="GO" id="GO:0006401">
    <property type="term" value="P:RNA catabolic process"/>
    <property type="evidence" value="ECO:0007669"/>
    <property type="project" value="TreeGrafter"/>
</dbReference>
<dbReference type="Proteomes" id="UP001371456">
    <property type="component" value="Unassembled WGS sequence"/>
</dbReference>
<accession>A0AAN8TP05</accession>
<dbReference type="EMBL" id="JBANQN010000004">
    <property type="protein sequence ID" value="KAK6790605.1"/>
    <property type="molecule type" value="Genomic_DNA"/>
</dbReference>
<proteinExistence type="inferred from homology"/>
<keyword evidence="5" id="KW-0456">Lyase</keyword>
<dbReference type="InterPro" id="IPR001568">
    <property type="entry name" value="RNase_T2-like"/>
</dbReference>
<evidence type="ECO:0000256" key="1">
    <source>
        <dbReference type="ARBA" id="ARBA00007469"/>
    </source>
</evidence>
<keyword evidence="2" id="KW-0540">Nuclease</keyword>
<sequence>MQKDWPTLACPKNNGKKFWANEWNKHGTCSLSMLDMHSYSKLHLLLRKK</sequence>
<comment type="caution">
    <text evidence="7">The sequence shown here is derived from an EMBL/GenBank/DDBJ whole genome shotgun (WGS) entry which is preliminary data.</text>
</comment>
<reference evidence="7 8" key="1">
    <citation type="submission" date="2024-02" db="EMBL/GenBank/DDBJ databases">
        <title>de novo genome assembly of Solanum bulbocastanum strain 11H21.</title>
        <authorList>
            <person name="Hosaka A.J."/>
        </authorList>
    </citation>
    <scope>NUCLEOTIDE SEQUENCE [LARGE SCALE GENOMIC DNA]</scope>
    <source>
        <tissue evidence="7">Young leaves</tissue>
    </source>
</reference>
<dbReference type="GO" id="GO:0033897">
    <property type="term" value="F:ribonuclease T2 activity"/>
    <property type="evidence" value="ECO:0007669"/>
    <property type="project" value="InterPro"/>
</dbReference>
<dbReference type="Pfam" id="PF00445">
    <property type="entry name" value="Ribonuclease_T2"/>
    <property type="match status" value="1"/>
</dbReference>
<name>A0AAN8TP05_SOLBU</name>
<dbReference type="PANTHER" id="PTHR11240">
    <property type="entry name" value="RIBONUCLEASE T2"/>
    <property type="match status" value="1"/>
</dbReference>
<protein>
    <submittedName>
        <fullName evidence="7">Uncharacterized protein</fullName>
    </submittedName>
</protein>